<sequence>MKKIAILATNGFEESELKSPKEAMEAEGFQVDIVSPESGSIKGWSDGNWSNSYTVDKTLSQVDAKDYNALVLPGGVYNPDQLRVNEDALLFVRDFFKLKKPVAAICHAPQILISAGVVEGRTLTSYKSIKDDLINAGATWKDQAVVVDEGFVTSRNPGDLPAFNSKVIEEIREGKHEEQHA</sequence>
<dbReference type="AlphaFoldDB" id="A4CHU7"/>
<keyword evidence="3" id="KW-0645">Protease</keyword>
<organism evidence="3 4">
    <name type="scientific">Robiginitalea biformata (strain ATCC BAA-864 / DSM 15991 / KCTC 12146 / HTCC2501)</name>
    <dbReference type="NCBI Taxonomy" id="313596"/>
    <lineage>
        <taxon>Bacteria</taxon>
        <taxon>Pseudomonadati</taxon>
        <taxon>Bacteroidota</taxon>
        <taxon>Flavobacteriia</taxon>
        <taxon>Flavobacteriales</taxon>
        <taxon>Flavobacteriaceae</taxon>
        <taxon>Robiginitalea</taxon>
    </lineage>
</organism>
<keyword evidence="3" id="KW-0378">Hydrolase</keyword>
<gene>
    <name evidence="3" type="ordered locus">RB2501_06385</name>
</gene>
<dbReference type="HOGENOM" id="CLU_000445_44_4_10"/>
<dbReference type="GO" id="GO:0008233">
    <property type="term" value="F:peptidase activity"/>
    <property type="evidence" value="ECO:0007669"/>
    <property type="project" value="UniProtKB-KW"/>
</dbReference>
<dbReference type="SUPFAM" id="SSF52317">
    <property type="entry name" value="Class I glutamine amidotransferase-like"/>
    <property type="match status" value="1"/>
</dbReference>
<name>A4CHU7_ROBBH</name>
<evidence type="ECO:0000313" key="4">
    <source>
        <dbReference type="Proteomes" id="UP000009049"/>
    </source>
</evidence>
<dbReference type="PANTHER" id="PTHR42733:SF12">
    <property type="entry name" value="PROTEINASE"/>
    <property type="match status" value="1"/>
</dbReference>
<accession>A4CHU7</accession>
<proteinExistence type="inferred from homology"/>
<evidence type="ECO:0000259" key="2">
    <source>
        <dbReference type="Pfam" id="PF01965"/>
    </source>
</evidence>
<evidence type="ECO:0000313" key="3">
    <source>
        <dbReference type="EMBL" id="EAR16505.1"/>
    </source>
</evidence>
<dbReference type="CDD" id="cd03134">
    <property type="entry name" value="GATase1_PfpI_like"/>
    <property type="match status" value="1"/>
</dbReference>
<dbReference type="PANTHER" id="PTHR42733">
    <property type="entry name" value="DJ-1 PROTEIN"/>
    <property type="match status" value="1"/>
</dbReference>
<reference evidence="3 4" key="1">
    <citation type="journal article" date="2009" name="J. Bacteriol.">
        <title>Complete genome sequence of Robiginitalea biformata HTCC2501.</title>
        <authorList>
            <person name="Oh H.M."/>
            <person name="Giovannoni S.J."/>
            <person name="Lee K."/>
            <person name="Ferriera S."/>
            <person name="Johnson J."/>
            <person name="Cho J.C."/>
        </authorList>
    </citation>
    <scope>NUCLEOTIDE SEQUENCE [LARGE SCALE GENOMIC DNA]</scope>
    <source>
        <strain evidence="4">ATCC BAA-864 / HTCC2501 / KCTC 12146</strain>
    </source>
</reference>
<dbReference type="InterPro" id="IPR006286">
    <property type="entry name" value="C56_PfpI-like"/>
</dbReference>
<dbReference type="STRING" id="313596.RB2501_06385"/>
<dbReference type="OrthoDB" id="9792284at2"/>
<dbReference type="InterPro" id="IPR002818">
    <property type="entry name" value="DJ-1/PfpI"/>
</dbReference>
<evidence type="ECO:0000256" key="1">
    <source>
        <dbReference type="ARBA" id="ARBA00008542"/>
    </source>
</evidence>
<dbReference type="eggNOG" id="COG0693">
    <property type="taxonomic scope" value="Bacteria"/>
</dbReference>
<feature type="domain" description="DJ-1/PfpI" evidence="2">
    <location>
        <begin position="2"/>
        <end position="170"/>
    </location>
</feature>
<dbReference type="KEGG" id="rbi:RB2501_06385"/>
<dbReference type="MEROPS" id="C56.001"/>
<protein>
    <submittedName>
        <fullName evidence="3">Putative intracellular protease, PfpI family protein</fullName>
    </submittedName>
</protein>
<dbReference type="PROSITE" id="PS51276">
    <property type="entry name" value="PEPTIDASE_C56_PFPI"/>
    <property type="match status" value="1"/>
</dbReference>
<dbReference type="Proteomes" id="UP000009049">
    <property type="component" value="Chromosome"/>
</dbReference>
<dbReference type="RefSeq" id="WP_015753262.1">
    <property type="nucleotide sequence ID" value="NC_013222.1"/>
</dbReference>
<dbReference type="Pfam" id="PF01965">
    <property type="entry name" value="DJ-1_PfpI"/>
    <property type="match status" value="1"/>
</dbReference>
<dbReference type="GO" id="GO:0006508">
    <property type="term" value="P:proteolysis"/>
    <property type="evidence" value="ECO:0007669"/>
    <property type="project" value="UniProtKB-KW"/>
</dbReference>
<comment type="similarity">
    <text evidence="1">Belongs to the peptidase C56 family.</text>
</comment>
<dbReference type="EMBL" id="CP001712">
    <property type="protein sequence ID" value="EAR16505.1"/>
    <property type="molecule type" value="Genomic_DNA"/>
</dbReference>
<dbReference type="InterPro" id="IPR029062">
    <property type="entry name" value="Class_I_gatase-like"/>
</dbReference>
<keyword evidence="4" id="KW-1185">Reference proteome</keyword>
<dbReference type="NCBIfam" id="TIGR01382">
    <property type="entry name" value="PfpI"/>
    <property type="match status" value="1"/>
</dbReference>
<dbReference type="Gene3D" id="3.40.50.880">
    <property type="match status" value="1"/>
</dbReference>